<reference evidence="8" key="1">
    <citation type="submission" date="2015-12" db="EMBL/GenBank/DDBJ databases">
        <authorList>
            <person name="Lauer A."/>
            <person name="Humrighouse B."/>
            <person name="Loparev V."/>
            <person name="Shewmaker P.L."/>
            <person name="Whitney A.M."/>
            <person name="McLaughlin R.W."/>
        </authorList>
    </citation>
    <scope>NUCLEOTIDE SEQUENCE [LARGE SCALE GENOMIC DNA]</scope>
    <source>
        <strain evidence="8">LMG 26678</strain>
    </source>
</reference>
<dbReference type="KEGG" id="erx:ATZ35_04495"/>
<accession>A0A0U2IU02</accession>
<evidence type="ECO:0000256" key="5">
    <source>
        <dbReference type="RuleBase" id="RU362042"/>
    </source>
</evidence>
<dbReference type="InterPro" id="IPR019533">
    <property type="entry name" value="Peptidase_S26"/>
</dbReference>
<evidence type="ECO:0000256" key="1">
    <source>
        <dbReference type="ARBA" id="ARBA00004401"/>
    </source>
</evidence>
<keyword evidence="5" id="KW-1133">Transmembrane helix</keyword>
<dbReference type="RefSeq" id="WP_208929687.1">
    <property type="nucleotide sequence ID" value="NZ_CP013655.1"/>
</dbReference>
<dbReference type="NCBIfam" id="TIGR02227">
    <property type="entry name" value="sigpep_I_bact"/>
    <property type="match status" value="1"/>
</dbReference>
<keyword evidence="4 5" id="KW-0378">Hydrolase</keyword>
<dbReference type="InterPro" id="IPR000223">
    <property type="entry name" value="Pept_S26A_signal_pept_1"/>
</dbReference>
<proteinExistence type="inferred from homology"/>
<evidence type="ECO:0000313" key="8">
    <source>
        <dbReference type="Proteomes" id="UP000067523"/>
    </source>
</evidence>
<gene>
    <name evidence="7" type="ORF">ATZ35_04495</name>
</gene>
<evidence type="ECO:0000256" key="3">
    <source>
        <dbReference type="ARBA" id="ARBA00022670"/>
    </source>
</evidence>
<keyword evidence="8" id="KW-1185">Reference proteome</keyword>
<evidence type="ECO:0000256" key="4">
    <source>
        <dbReference type="ARBA" id="ARBA00022801"/>
    </source>
</evidence>
<evidence type="ECO:0000313" key="7">
    <source>
        <dbReference type="EMBL" id="ALS36446.1"/>
    </source>
</evidence>
<feature type="transmembrane region" description="Helical" evidence="5">
    <location>
        <begin position="62"/>
        <end position="87"/>
    </location>
</feature>
<dbReference type="STRING" id="118060.ATZ35_04495"/>
<dbReference type="InterPro" id="IPR036286">
    <property type="entry name" value="LexA/Signal_pep-like_sf"/>
</dbReference>
<protein>
    <recommendedName>
        <fullName evidence="5">Signal peptidase I</fullName>
        <ecNumber evidence="5">3.4.21.89</ecNumber>
    </recommendedName>
</protein>
<keyword evidence="3 5" id="KW-0645">Protease</keyword>
<dbReference type="CDD" id="cd06530">
    <property type="entry name" value="S26_SPase_I"/>
    <property type="match status" value="1"/>
</dbReference>
<dbReference type="AlphaFoldDB" id="A0A0U2IU02"/>
<comment type="subcellular location">
    <subcellularLocation>
        <location evidence="1">Cell membrane</location>
        <topology evidence="1">Single-pass type II membrane protein</topology>
    </subcellularLocation>
    <subcellularLocation>
        <location evidence="5">Membrane</location>
        <topology evidence="5">Single-pass type II membrane protein</topology>
    </subcellularLocation>
</comment>
<sequence>MSGEKINVRSRPAKKRVNKKPNQIVLDGNWAQERNRTKTSLAKKKHTTKRIQRKKRQRIKSMFLEIGISLVIVSLCLSLLSLFTFSFTKVKGYSMIPTLNNDEWVFVNKLAKPKRFKLIVYKDSKSKETSVRRVIGFPNETIYYKEDQLYVNDQEIYERFIDSEVQRAKNAKSLFTEDWRPKITMIPTGKYLILGDNRPYASDSRDYGYIDEKEIVGIVEMRILPIHQIKQF</sequence>
<dbReference type="PROSITE" id="PS00501">
    <property type="entry name" value="SPASE_I_1"/>
    <property type="match status" value="1"/>
</dbReference>
<evidence type="ECO:0000256" key="2">
    <source>
        <dbReference type="ARBA" id="ARBA00009370"/>
    </source>
</evidence>
<organism evidence="7 8">
    <name type="scientific">Enterococcus rotai</name>
    <dbReference type="NCBI Taxonomy" id="118060"/>
    <lineage>
        <taxon>Bacteria</taxon>
        <taxon>Bacillati</taxon>
        <taxon>Bacillota</taxon>
        <taxon>Bacilli</taxon>
        <taxon>Lactobacillales</taxon>
        <taxon>Enterococcaceae</taxon>
        <taxon>Enterococcus</taxon>
    </lineage>
</organism>
<dbReference type="GO" id="GO:0009003">
    <property type="term" value="F:signal peptidase activity"/>
    <property type="evidence" value="ECO:0007669"/>
    <property type="project" value="UniProtKB-EC"/>
</dbReference>
<dbReference type="GO" id="GO:0006465">
    <property type="term" value="P:signal peptide processing"/>
    <property type="evidence" value="ECO:0007669"/>
    <property type="project" value="InterPro"/>
</dbReference>
<dbReference type="Gene3D" id="2.10.109.10">
    <property type="entry name" value="Umud Fragment, subunit A"/>
    <property type="match status" value="1"/>
</dbReference>
<dbReference type="PANTHER" id="PTHR43390">
    <property type="entry name" value="SIGNAL PEPTIDASE I"/>
    <property type="match status" value="1"/>
</dbReference>
<dbReference type="EMBL" id="CP013655">
    <property type="protein sequence ID" value="ALS36446.1"/>
    <property type="molecule type" value="Genomic_DNA"/>
</dbReference>
<dbReference type="GO" id="GO:0004252">
    <property type="term" value="F:serine-type endopeptidase activity"/>
    <property type="evidence" value="ECO:0007669"/>
    <property type="project" value="InterPro"/>
</dbReference>
<feature type="domain" description="Peptidase S26" evidence="6">
    <location>
        <begin position="65"/>
        <end position="223"/>
    </location>
</feature>
<name>A0A0U2IU02_9ENTE</name>
<keyword evidence="5" id="KW-0812">Transmembrane</keyword>
<dbReference type="PANTHER" id="PTHR43390:SF1">
    <property type="entry name" value="CHLOROPLAST PROCESSING PEPTIDASE"/>
    <property type="match status" value="1"/>
</dbReference>
<dbReference type="SUPFAM" id="SSF51306">
    <property type="entry name" value="LexA/Signal peptidase"/>
    <property type="match status" value="1"/>
</dbReference>
<dbReference type="Proteomes" id="UP000067523">
    <property type="component" value="Chromosome"/>
</dbReference>
<dbReference type="Pfam" id="PF10502">
    <property type="entry name" value="Peptidase_S26"/>
    <property type="match status" value="1"/>
</dbReference>
<dbReference type="InterPro" id="IPR019756">
    <property type="entry name" value="Pept_S26A_signal_pept_1_Ser-AS"/>
</dbReference>
<dbReference type="GO" id="GO:0005886">
    <property type="term" value="C:plasma membrane"/>
    <property type="evidence" value="ECO:0007669"/>
    <property type="project" value="UniProtKB-SubCell"/>
</dbReference>
<comment type="catalytic activity">
    <reaction evidence="5">
        <text>Cleavage of hydrophobic, N-terminal signal or leader sequences from secreted and periplasmic proteins.</text>
        <dbReference type="EC" id="3.4.21.89"/>
    </reaction>
</comment>
<keyword evidence="5" id="KW-0472">Membrane</keyword>
<dbReference type="PRINTS" id="PR00727">
    <property type="entry name" value="LEADERPTASE"/>
</dbReference>
<dbReference type="EC" id="3.4.21.89" evidence="5"/>
<comment type="similarity">
    <text evidence="2 5">Belongs to the peptidase S26 family.</text>
</comment>
<evidence type="ECO:0000259" key="6">
    <source>
        <dbReference type="Pfam" id="PF10502"/>
    </source>
</evidence>